<dbReference type="InterPro" id="IPR051397">
    <property type="entry name" value="Zn-ADH-like_protein"/>
</dbReference>
<dbReference type="Pfam" id="PF00107">
    <property type="entry name" value="ADH_zinc_N"/>
    <property type="match status" value="1"/>
</dbReference>
<dbReference type="SMART" id="SM00829">
    <property type="entry name" value="PKS_ER"/>
    <property type="match status" value="1"/>
</dbReference>
<dbReference type="InterPro" id="IPR020843">
    <property type="entry name" value="ER"/>
</dbReference>
<gene>
    <name evidence="2" type="ORF">H4F45_00510</name>
</gene>
<name>A0AAE2WDW8_9GAMM</name>
<dbReference type="Proteomes" id="UP000768524">
    <property type="component" value="Unassembled WGS sequence"/>
</dbReference>
<protein>
    <submittedName>
        <fullName evidence="2">Oxidoreductase</fullName>
    </submittedName>
</protein>
<dbReference type="GO" id="GO:0043957">
    <property type="term" value="F:acryloyl-CoA reductase (NADPH) activity"/>
    <property type="evidence" value="ECO:0007669"/>
    <property type="project" value="TreeGrafter"/>
</dbReference>
<dbReference type="EMBL" id="JACGEP010000002">
    <property type="protein sequence ID" value="MBN3049999.1"/>
    <property type="molecule type" value="Genomic_DNA"/>
</dbReference>
<dbReference type="AlphaFoldDB" id="A0AAE2WDW8"/>
<dbReference type="Pfam" id="PF08240">
    <property type="entry name" value="ADH_N"/>
    <property type="match status" value="1"/>
</dbReference>
<sequence>MNGTFNALLTTKTGDAISTALVDFDEAELMPGDVSVAIDYSTVNYKDAMAISGRAPIIRQFPLIPGIDFSGVVESSSHAGFNVGDRVVANGWGLSQTHHGGLAQKARVKGDWLIKLPDVFSTCDAMAIGTAGYTAMLSVLALEHAGVTPDKGDVLVTGAGGGAGSVAVILLSKLGYRVVASTGRLEEAGYLRELGAAEVIDRRTLSEPDAPIGKERWAGAIDSVGSHTLANVLAQTRYRGAVAAFGLAQGADLPSSVLPFILRNVTLAGIDSVNTPQDVRLQAWARLATDLDLGKLAHATQVIGLTDVVGLVEPMLQGQVRGRTVVDVNA</sequence>
<dbReference type="SUPFAM" id="SSF50129">
    <property type="entry name" value="GroES-like"/>
    <property type="match status" value="1"/>
</dbReference>
<dbReference type="InterPro" id="IPR013154">
    <property type="entry name" value="ADH-like_N"/>
</dbReference>
<proteinExistence type="predicted"/>
<evidence type="ECO:0000259" key="1">
    <source>
        <dbReference type="SMART" id="SM00829"/>
    </source>
</evidence>
<evidence type="ECO:0000313" key="2">
    <source>
        <dbReference type="EMBL" id="MBN3049999.1"/>
    </source>
</evidence>
<dbReference type="Gene3D" id="3.90.180.10">
    <property type="entry name" value="Medium-chain alcohol dehydrogenases, catalytic domain"/>
    <property type="match status" value="1"/>
</dbReference>
<dbReference type="RefSeq" id="WP_205558111.1">
    <property type="nucleotide sequence ID" value="NZ_JACGEP010000002.1"/>
</dbReference>
<accession>A0AAE2WDW8</accession>
<dbReference type="SUPFAM" id="SSF51735">
    <property type="entry name" value="NAD(P)-binding Rossmann-fold domains"/>
    <property type="match status" value="1"/>
</dbReference>
<dbReference type="PANTHER" id="PTHR43677:SF1">
    <property type="entry name" value="ACRYLYL-COA REDUCTASE ACUI-RELATED"/>
    <property type="match status" value="1"/>
</dbReference>
<organism evidence="2 3">
    <name type="scientific">Pectobacterium brasiliense</name>
    <dbReference type="NCBI Taxonomy" id="180957"/>
    <lineage>
        <taxon>Bacteria</taxon>
        <taxon>Pseudomonadati</taxon>
        <taxon>Pseudomonadota</taxon>
        <taxon>Gammaproteobacteria</taxon>
        <taxon>Enterobacterales</taxon>
        <taxon>Pectobacteriaceae</taxon>
        <taxon>Pectobacterium</taxon>
    </lineage>
</organism>
<evidence type="ECO:0000313" key="3">
    <source>
        <dbReference type="Proteomes" id="UP000768524"/>
    </source>
</evidence>
<dbReference type="NCBIfam" id="TIGR02823">
    <property type="entry name" value="oxido_YhdH"/>
    <property type="match status" value="1"/>
</dbReference>
<dbReference type="InterPro" id="IPR011032">
    <property type="entry name" value="GroES-like_sf"/>
</dbReference>
<comment type="caution">
    <text evidence="2">The sequence shown here is derived from an EMBL/GenBank/DDBJ whole genome shotgun (WGS) entry which is preliminary data.</text>
</comment>
<dbReference type="InterPro" id="IPR013149">
    <property type="entry name" value="ADH-like_C"/>
</dbReference>
<dbReference type="PANTHER" id="PTHR43677">
    <property type="entry name" value="SHORT-CHAIN DEHYDROGENASE/REDUCTASE"/>
    <property type="match status" value="1"/>
</dbReference>
<dbReference type="Gene3D" id="3.40.50.720">
    <property type="entry name" value="NAD(P)-binding Rossmann-like Domain"/>
    <property type="match status" value="1"/>
</dbReference>
<dbReference type="InterPro" id="IPR036291">
    <property type="entry name" value="NAD(P)-bd_dom_sf"/>
</dbReference>
<reference evidence="2" key="1">
    <citation type="submission" date="2020-07" db="EMBL/GenBank/DDBJ databases">
        <title>A pangenomic view of the genus Pectobacterium provides insights into genome organization, phylogeny, and virulence.</title>
        <authorList>
            <person name="Jonkheer E."/>
            <person name="Brankovics B."/>
            <person name="Houwers I."/>
            <person name="Van Der Wolf J."/>
            <person name="Bonants P."/>
            <person name="Vreeburg R."/>
            <person name="Bollema R."/>
            <person name="De Haan J."/>
            <person name="Berke L."/>
            <person name="De Ridder D."/>
            <person name="Smit S."/>
            <person name="Van Der Lee T.A.J."/>
        </authorList>
    </citation>
    <scope>NUCLEOTIDE SEQUENCE</scope>
    <source>
        <strain evidence="2">NAK:433</strain>
    </source>
</reference>
<dbReference type="CDD" id="cd08288">
    <property type="entry name" value="MDR_yhdh"/>
    <property type="match status" value="1"/>
</dbReference>
<feature type="domain" description="Enoyl reductase (ER)" evidence="1">
    <location>
        <begin position="14"/>
        <end position="326"/>
    </location>
</feature>
<dbReference type="InterPro" id="IPR014188">
    <property type="entry name" value="Acrylyl-CoA_reductase_AcuI"/>
</dbReference>